<dbReference type="Pfam" id="PF12796">
    <property type="entry name" value="Ank_2"/>
    <property type="match status" value="1"/>
</dbReference>
<feature type="repeat" description="ANK" evidence="3">
    <location>
        <begin position="66"/>
        <end position="98"/>
    </location>
</feature>
<dbReference type="Gene3D" id="1.25.40.20">
    <property type="entry name" value="Ankyrin repeat-containing domain"/>
    <property type="match status" value="1"/>
</dbReference>
<dbReference type="PANTHER" id="PTHR24188">
    <property type="entry name" value="ANKYRIN REPEAT PROTEIN"/>
    <property type="match status" value="1"/>
</dbReference>
<evidence type="ECO:0000313" key="4">
    <source>
        <dbReference type="EMBL" id="CAB3241441.1"/>
    </source>
</evidence>
<dbReference type="PANTHER" id="PTHR24188:SF29">
    <property type="entry name" value="GH09064P"/>
    <property type="match status" value="1"/>
</dbReference>
<protein>
    <submittedName>
        <fullName evidence="4">Myotrophin-like</fullName>
    </submittedName>
</protein>
<keyword evidence="1" id="KW-0677">Repeat</keyword>
<keyword evidence="2 3" id="KW-0040">ANK repeat</keyword>
<evidence type="ECO:0000256" key="3">
    <source>
        <dbReference type="PROSITE-ProRule" id="PRU00023"/>
    </source>
</evidence>
<dbReference type="AlphaFoldDB" id="A0A6F9DB08"/>
<dbReference type="EMBL" id="LR784772">
    <property type="protein sequence ID" value="CAB3241441.1"/>
    <property type="molecule type" value="mRNA"/>
</dbReference>
<dbReference type="SUPFAM" id="SSF48403">
    <property type="entry name" value="Ankyrin repeat"/>
    <property type="match status" value="1"/>
</dbReference>
<evidence type="ECO:0000256" key="2">
    <source>
        <dbReference type="ARBA" id="ARBA00023043"/>
    </source>
</evidence>
<reference evidence="4" key="1">
    <citation type="submission" date="2020-04" db="EMBL/GenBank/DDBJ databases">
        <authorList>
            <person name="Neveu A P."/>
        </authorList>
    </citation>
    <scope>NUCLEOTIDE SEQUENCE</scope>
    <source>
        <tissue evidence="4">Whole embryo</tissue>
    </source>
</reference>
<organism evidence="4">
    <name type="scientific">Phallusia mammillata</name>
    <dbReference type="NCBI Taxonomy" id="59560"/>
    <lineage>
        <taxon>Eukaryota</taxon>
        <taxon>Metazoa</taxon>
        <taxon>Chordata</taxon>
        <taxon>Tunicata</taxon>
        <taxon>Ascidiacea</taxon>
        <taxon>Phlebobranchia</taxon>
        <taxon>Ascidiidae</taxon>
        <taxon>Phallusia</taxon>
    </lineage>
</organism>
<feature type="repeat" description="ANK" evidence="3">
    <location>
        <begin position="33"/>
        <end position="65"/>
    </location>
</feature>
<name>A0A6F9DB08_9ASCI</name>
<sequence length="116" mass="12651">MGENLLWAVKNGELDEVEKLVSESKHDPNDSVKGKLLLVTASDYGHVAIIEYLISIGANVNQPDNYGITPLLAAIYEEHVEAVKVLLKNGAEKSQQTPDGRSYFDAANDAIKSLLK</sequence>
<gene>
    <name evidence="4" type="primary">Ehmt1-001</name>
</gene>
<dbReference type="InterPro" id="IPR002110">
    <property type="entry name" value="Ankyrin_rpt"/>
</dbReference>
<dbReference type="PROSITE" id="PS50297">
    <property type="entry name" value="ANK_REP_REGION"/>
    <property type="match status" value="2"/>
</dbReference>
<evidence type="ECO:0000256" key="1">
    <source>
        <dbReference type="ARBA" id="ARBA00022737"/>
    </source>
</evidence>
<dbReference type="PROSITE" id="PS50088">
    <property type="entry name" value="ANK_REPEAT"/>
    <property type="match status" value="2"/>
</dbReference>
<dbReference type="SMART" id="SM00248">
    <property type="entry name" value="ANK"/>
    <property type="match status" value="3"/>
</dbReference>
<dbReference type="InterPro" id="IPR036770">
    <property type="entry name" value="Ankyrin_rpt-contain_sf"/>
</dbReference>
<proteinExistence type="evidence at transcript level"/>
<accession>A0A6F9DB08</accession>